<dbReference type="STRING" id="545696.HOLDEFILI_03329"/>
<dbReference type="EMBL" id="ACCF01000208">
    <property type="protein sequence ID" value="EEF66527.1"/>
    <property type="molecule type" value="Genomic_DNA"/>
</dbReference>
<dbReference type="CDD" id="cd00180">
    <property type="entry name" value="PKc"/>
    <property type="match status" value="1"/>
</dbReference>
<dbReference type="eggNOG" id="COG4271">
    <property type="taxonomic scope" value="Bacteria"/>
</dbReference>
<dbReference type="PROSITE" id="PS00107">
    <property type="entry name" value="PROTEIN_KINASE_ATP"/>
    <property type="match status" value="1"/>
</dbReference>
<accession>B9YBX2</accession>
<protein>
    <recommendedName>
        <fullName evidence="2">Protein kinase domain-containing protein</fullName>
    </recommendedName>
</protein>
<dbReference type="PANTHER" id="PTHR24362:SF309">
    <property type="entry name" value="PROTEIN KINASE DOMAIN-CONTAINING PROTEIN"/>
    <property type="match status" value="1"/>
</dbReference>
<evidence type="ECO:0000256" key="1">
    <source>
        <dbReference type="PROSITE-ProRule" id="PRU10141"/>
    </source>
</evidence>
<dbReference type="OrthoDB" id="9762169at2"/>
<evidence type="ECO:0000313" key="4">
    <source>
        <dbReference type="Proteomes" id="UP000005950"/>
    </source>
</evidence>
<dbReference type="InterPro" id="IPR000719">
    <property type="entry name" value="Prot_kinase_dom"/>
</dbReference>
<keyword evidence="1" id="KW-0067">ATP-binding</keyword>
<dbReference type="AlphaFoldDB" id="B9YBX2"/>
<proteinExistence type="predicted"/>
<dbReference type="GO" id="GO:0004672">
    <property type="term" value="F:protein kinase activity"/>
    <property type="evidence" value="ECO:0007669"/>
    <property type="project" value="InterPro"/>
</dbReference>
<dbReference type="Gene3D" id="1.10.510.10">
    <property type="entry name" value="Transferase(Phosphotransferase) domain 1"/>
    <property type="match status" value="1"/>
</dbReference>
<dbReference type="HOGENOM" id="CLU_697652_0_0_9"/>
<dbReference type="InterPro" id="IPR017441">
    <property type="entry name" value="Protein_kinase_ATP_BS"/>
</dbReference>
<name>B9YBX2_9FIRM</name>
<sequence length="388" mass="45169">MNIENYIESQYRELLSCSQINAEYSDLYKSFRNQKLREILMTLHHDLVGLFRTMNERLPTGEHEAHFWAEPSRDLIKRIEMIFGLVSSLKETPLAFQIDPYYLDLLTRCRDFLSSSGGSSLPPNMAKVELYYTLPIFLPLSSITISHKQQDFTFDLKLIGSGSYANVYKYKDTFYNRPFILKRAKKELTDKEVARFKREFDVMNGLSSPYILEVYCYNPDKNEYIMEYMDYTLDGYIAAHNSTLTIIQRKGIAQQILRAFDYLHSKGHLHRDISPKNILIKEYDDTLVVKLSDFGLVKIPDSTLTTVNTEFKGYFNDPALVVEGFNTYGIVHETYALTRVIYFVMTGKTNTEKITNQNLRAFVEKGLNPDKTKRFQNIRDMISAFKTI</sequence>
<reference evidence="3 4" key="2">
    <citation type="submission" date="2009-02" db="EMBL/GenBank/DDBJ databases">
        <title>Draft genome sequence of Holdemania filiformis DSM 12042.</title>
        <authorList>
            <person name="Sudarsanam P."/>
            <person name="Ley R."/>
            <person name="Guruge J."/>
            <person name="Turnbaugh P.J."/>
            <person name="Mahowald M."/>
            <person name="Liep D."/>
            <person name="Gordon J."/>
        </authorList>
    </citation>
    <scope>NUCLEOTIDE SEQUENCE [LARGE SCALE GENOMIC DNA]</scope>
    <source>
        <strain evidence="3 4">DSM 12042</strain>
    </source>
</reference>
<dbReference type="eggNOG" id="COG0515">
    <property type="taxonomic scope" value="Bacteria"/>
</dbReference>
<comment type="caution">
    <text evidence="3">The sequence shown here is derived from an EMBL/GenBank/DDBJ whole genome shotgun (WGS) entry which is preliminary data.</text>
</comment>
<organism evidence="3 4">
    <name type="scientific">Holdemania filiformis DSM 12042</name>
    <dbReference type="NCBI Taxonomy" id="545696"/>
    <lineage>
        <taxon>Bacteria</taxon>
        <taxon>Bacillati</taxon>
        <taxon>Bacillota</taxon>
        <taxon>Erysipelotrichia</taxon>
        <taxon>Erysipelotrichales</taxon>
        <taxon>Erysipelotrichaceae</taxon>
        <taxon>Holdemania</taxon>
    </lineage>
</organism>
<dbReference type="RefSeq" id="WP_006060485.1">
    <property type="nucleotide sequence ID" value="NZ_GG657561.1"/>
</dbReference>
<evidence type="ECO:0000259" key="2">
    <source>
        <dbReference type="PROSITE" id="PS50011"/>
    </source>
</evidence>
<dbReference type="Proteomes" id="UP000005950">
    <property type="component" value="Unassembled WGS sequence"/>
</dbReference>
<dbReference type="PANTHER" id="PTHR24362">
    <property type="entry name" value="SERINE/THREONINE-PROTEIN KINASE NEK"/>
    <property type="match status" value="1"/>
</dbReference>
<feature type="domain" description="Protein kinase" evidence="2">
    <location>
        <begin position="153"/>
        <end position="388"/>
    </location>
</feature>
<evidence type="ECO:0000313" key="3">
    <source>
        <dbReference type="EMBL" id="EEF66527.1"/>
    </source>
</evidence>
<feature type="binding site" evidence="1">
    <location>
        <position position="186"/>
    </location>
    <ligand>
        <name>ATP</name>
        <dbReference type="ChEBI" id="CHEBI:30616"/>
    </ligand>
</feature>
<dbReference type="Pfam" id="PF00069">
    <property type="entry name" value="Pkinase"/>
    <property type="match status" value="1"/>
</dbReference>
<dbReference type="InterPro" id="IPR011009">
    <property type="entry name" value="Kinase-like_dom_sf"/>
</dbReference>
<keyword evidence="1" id="KW-0547">Nucleotide-binding</keyword>
<dbReference type="GO" id="GO:0005524">
    <property type="term" value="F:ATP binding"/>
    <property type="evidence" value="ECO:0007669"/>
    <property type="project" value="UniProtKB-UniRule"/>
</dbReference>
<gene>
    <name evidence="3" type="ORF">HOLDEFILI_03329</name>
</gene>
<dbReference type="PROSITE" id="PS50011">
    <property type="entry name" value="PROTEIN_KINASE_DOM"/>
    <property type="match status" value="1"/>
</dbReference>
<reference evidence="3 4" key="1">
    <citation type="submission" date="2008-12" db="EMBL/GenBank/DDBJ databases">
        <authorList>
            <person name="Fulton L."/>
            <person name="Clifton S."/>
            <person name="Fulton B."/>
            <person name="Xu J."/>
            <person name="Minx P."/>
            <person name="Pepin K.H."/>
            <person name="Johnson M."/>
            <person name="Bhonagiri V."/>
            <person name="Nash W.E."/>
            <person name="Mardis E.R."/>
            <person name="Wilson R.K."/>
        </authorList>
    </citation>
    <scope>NUCLEOTIDE SEQUENCE [LARGE SCALE GENOMIC DNA]</scope>
    <source>
        <strain evidence="3 4">DSM 12042</strain>
    </source>
</reference>
<dbReference type="SUPFAM" id="SSF56112">
    <property type="entry name" value="Protein kinase-like (PK-like)"/>
    <property type="match status" value="1"/>
</dbReference>